<feature type="domain" description="Gfo/Idh/MocA-like oxidoreductase N-terminal" evidence="3">
    <location>
        <begin position="24"/>
        <end position="139"/>
    </location>
</feature>
<dbReference type="InterPro" id="IPR036291">
    <property type="entry name" value="NAD(P)-bd_dom_sf"/>
</dbReference>
<dbReference type="AlphaFoldDB" id="A0A9W6IAF7"/>
<dbReference type="SUPFAM" id="SSF51735">
    <property type="entry name" value="NAD(P)-binding Rossmann-fold domains"/>
    <property type="match status" value="1"/>
</dbReference>
<name>A0A9W6IAF7_9ACTN</name>
<reference evidence="5" key="1">
    <citation type="journal article" date="2014" name="Int. J. Syst. Evol. Microbiol.">
        <title>Complete genome sequence of Corynebacterium casei LMG S-19264T (=DSM 44701T), isolated from a smear-ripened cheese.</title>
        <authorList>
            <consortium name="US DOE Joint Genome Institute (JGI-PGF)"/>
            <person name="Walter F."/>
            <person name="Albersmeier A."/>
            <person name="Kalinowski J."/>
            <person name="Ruckert C."/>
        </authorList>
    </citation>
    <scope>NUCLEOTIDE SEQUENCE</scope>
    <source>
        <strain evidence="5">VKM Ac-2007</strain>
    </source>
</reference>
<dbReference type="PANTHER" id="PTHR43708:SF5">
    <property type="entry name" value="CONSERVED EXPRESSED OXIDOREDUCTASE (EUROFUNG)-RELATED"/>
    <property type="match status" value="1"/>
</dbReference>
<dbReference type="GO" id="GO:0016491">
    <property type="term" value="F:oxidoreductase activity"/>
    <property type="evidence" value="ECO:0007669"/>
    <property type="project" value="UniProtKB-KW"/>
</dbReference>
<dbReference type="Pfam" id="PF02894">
    <property type="entry name" value="GFO_IDH_MocA_C"/>
    <property type="match status" value="1"/>
</dbReference>
<keyword evidence="6" id="KW-1185">Reference proteome</keyword>
<comment type="caution">
    <text evidence="5">The sequence shown here is derived from an EMBL/GenBank/DDBJ whole genome shotgun (WGS) entry which is preliminary data.</text>
</comment>
<keyword evidence="2" id="KW-0560">Oxidoreductase</keyword>
<dbReference type="GO" id="GO:0000166">
    <property type="term" value="F:nucleotide binding"/>
    <property type="evidence" value="ECO:0007669"/>
    <property type="project" value="InterPro"/>
</dbReference>
<dbReference type="Gene3D" id="3.30.360.10">
    <property type="entry name" value="Dihydrodipicolinate Reductase, domain 2"/>
    <property type="match status" value="1"/>
</dbReference>
<dbReference type="Gene3D" id="3.40.50.720">
    <property type="entry name" value="NAD(P)-binding Rossmann-like Domain"/>
    <property type="match status" value="1"/>
</dbReference>
<dbReference type="InterPro" id="IPR004104">
    <property type="entry name" value="Gfo/Idh/MocA-like_OxRdtase_C"/>
</dbReference>
<dbReference type="InterPro" id="IPR000683">
    <property type="entry name" value="Gfo/Idh/MocA-like_OxRdtase_N"/>
</dbReference>
<comment type="similarity">
    <text evidence="1">Belongs to the Gfo/Idh/MocA family.</text>
</comment>
<dbReference type="SUPFAM" id="SSF55347">
    <property type="entry name" value="Glyceraldehyde-3-phosphate dehydrogenase-like, C-terminal domain"/>
    <property type="match status" value="1"/>
</dbReference>
<evidence type="ECO:0000259" key="4">
    <source>
        <dbReference type="Pfam" id="PF02894"/>
    </source>
</evidence>
<dbReference type="InterPro" id="IPR051317">
    <property type="entry name" value="Gfo/Idh/MocA_oxidoreduct"/>
</dbReference>
<dbReference type="Proteomes" id="UP001143474">
    <property type="component" value="Unassembled WGS sequence"/>
</dbReference>
<accession>A0A9W6IAF7</accession>
<proteinExistence type="inferred from homology"/>
<dbReference type="Pfam" id="PF01408">
    <property type="entry name" value="GFO_IDH_MocA"/>
    <property type="match status" value="1"/>
</dbReference>
<evidence type="ECO:0000259" key="3">
    <source>
        <dbReference type="Pfam" id="PF01408"/>
    </source>
</evidence>
<evidence type="ECO:0000313" key="6">
    <source>
        <dbReference type="Proteomes" id="UP001143474"/>
    </source>
</evidence>
<dbReference type="PANTHER" id="PTHR43708">
    <property type="entry name" value="CONSERVED EXPRESSED OXIDOREDUCTASE (EUROFUNG)"/>
    <property type="match status" value="1"/>
</dbReference>
<protein>
    <submittedName>
        <fullName evidence="5">Oxidoreductase</fullName>
    </submittedName>
</protein>
<evidence type="ECO:0000313" key="5">
    <source>
        <dbReference type="EMBL" id="GLK15061.1"/>
    </source>
</evidence>
<gene>
    <name evidence="5" type="ORF">GCM10017600_84740</name>
</gene>
<reference evidence="5" key="2">
    <citation type="submission" date="2023-01" db="EMBL/GenBank/DDBJ databases">
        <authorList>
            <person name="Sun Q."/>
            <person name="Evtushenko L."/>
        </authorList>
    </citation>
    <scope>NUCLEOTIDE SEQUENCE</scope>
    <source>
        <strain evidence="5">VKM Ac-2007</strain>
    </source>
</reference>
<feature type="domain" description="Gfo/Idh/MocA-like oxidoreductase C-terminal" evidence="4">
    <location>
        <begin position="153"/>
        <end position="365"/>
    </location>
</feature>
<evidence type="ECO:0000256" key="2">
    <source>
        <dbReference type="ARBA" id="ARBA00023002"/>
    </source>
</evidence>
<organism evidence="5 6">
    <name type="scientific">Streptosporangium carneum</name>
    <dbReference type="NCBI Taxonomy" id="47481"/>
    <lineage>
        <taxon>Bacteria</taxon>
        <taxon>Bacillati</taxon>
        <taxon>Actinomycetota</taxon>
        <taxon>Actinomycetes</taxon>
        <taxon>Streptosporangiales</taxon>
        <taxon>Streptosporangiaceae</taxon>
        <taxon>Streptosporangium</taxon>
    </lineage>
</organism>
<evidence type="ECO:0000256" key="1">
    <source>
        <dbReference type="ARBA" id="ARBA00010928"/>
    </source>
</evidence>
<sequence>MTGTGADTVAGTVAAGKAGGEADLRVGLVGYGVAGAFFHAPLIAATPGLRLSSVVTRSPERAAEVGEKYGARAVGDAEELWESSDLVVVASPNRTHVPLTEAALRAGLPVVVDKPLAATAREARGLIELAGERGLMLTVFQNRRWDGDFLTIRRLLSSGELGAVNRLESRFERWRPTPKGGWREAGGADEVGGLLYDLGSHLVDQALLLLGPVTHVYAEADVRRPGVASDDDVFVALTHVSGARSHLWASALAPRLGPRFRVLGSRAGYLKNGLDVQEERLRAGLTPDSPGFGEEPQERWGTLGVDEADHPVRTEPGAYLDFYRGVVASLREGAPPPVDPEETVEALTVLEAARRSAAEGRVVAL</sequence>
<dbReference type="EMBL" id="BSEV01000041">
    <property type="protein sequence ID" value="GLK15061.1"/>
    <property type="molecule type" value="Genomic_DNA"/>
</dbReference>